<keyword evidence="3" id="KW-1185">Reference proteome</keyword>
<dbReference type="Proteomes" id="UP000501802">
    <property type="component" value="Chromosome"/>
</dbReference>
<dbReference type="Pfam" id="PF02754">
    <property type="entry name" value="CCG"/>
    <property type="match status" value="2"/>
</dbReference>
<dbReference type="KEGG" id="spib:G8759_06495"/>
<gene>
    <name evidence="2" type="ORF">G8759_06495</name>
</gene>
<feature type="domain" description="Cysteine-rich" evidence="1">
    <location>
        <begin position="128"/>
        <end position="222"/>
    </location>
</feature>
<feature type="domain" description="Cysteine-rich" evidence="1">
    <location>
        <begin position="3"/>
        <end position="84"/>
    </location>
</feature>
<dbReference type="GO" id="GO:0016491">
    <property type="term" value="F:oxidoreductase activity"/>
    <property type="evidence" value="ECO:0007669"/>
    <property type="project" value="UniProtKB-ARBA"/>
</dbReference>
<dbReference type="PANTHER" id="PTHR30296:SF0">
    <property type="entry name" value="LACTATE UTILIZATION PROTEIN A"/>
    <property type="match status" value="1"/>
</dbReference>
<dbReference type="RefSeq" id="WP_167206318.1">
    <property type="nucleotide sequence ID" value="NZ_CP050063.1"/>
</dbReference>
<proteinExistence type="predicted"/>
<organism evidence="2 3">
    <name type="scientific">Spirosoma aureum</name>
    <dbReference type="NCBI Taxonomy" id="2692134"/>
    <lineage>
        <taxon>Bacteria</taxon>
        <taxon>Pseudomonadati</taxon>
        <taxon>Bacteroidota</taxon>
        <taxon>Cytophagia</taxon>
        <taxon>Cytophagales</taxon>
        <taxon>Cytophagaceae</taxon>
        <taxon>Spirosoma</taxon>
    </lineage>
</organism>
<sequence>MNVGLFIPCYVDQFYPNVGIATLRLLESLGVKVVFPMEQTCCGQPMANSGFQSLSAGCDKNFIRNFADCDVVVGPSGSCVLHLKEHLHSDEQPAEATRLRNNVYELCEFLTDVLKVEELPKARFPHRVGLHTSCHGQRGLKLSSMSELVAPKFSKPEHLLNLVDGLDLVPLSQPDECCGFGGTFCVFEEALSSKMGKDRVADHLRHGAEVITGGDMSCLMQLEGVLRRQKSPVRVMHIAEILTSGN</sequence>
<protein>
    <submittedName>
        <fullName evidence="2">(Fe-S)-binding protein</fullName>
    </submittedName>
</protein>
<reference evidence="2 3" key="1">
    <citation type="submission" date="2020-03" db="EMBL/GenBank/DDBJ databases">
        <authorList>
            <person name="Kim M.K."/>
        </authorList>
    </citation>
    <scope>NUCLEOTIDE SEQUENCE [LARGE SCALE GENOMIC DNA]</scope>
    <source>
        <strain evidence="2 3">BT328</strain>
    </source>
</reference>
<evidence type="ECO:0000313" key="2">
    <source>
        <dbReference type="EMBL" id="QIP12300.1"/>
    </source>
</evidence>
<evidence type="ECO:0000313" key="3">
    <source>
        <dbReference type="Proteomes" id="UP000501802"/>
    </source>
</evidence>
<name>A0A6G9AIM3_9BACT</name>
<dbReference type="GO" id="GO:0005829">
    <property type="term" value="C:cytosol"/>
    <property type="evidence" value="ECO:0007669"/>
    <property type="project" value="TreeGrafter"/>
</dbReference>
<evidence type="ECO:0000259" key="1">
    <source>
        <dbReference type="Pfam" id="PF02754"/>
    </source>
</evidence>
<dbReference type="InterPro" id="IPR004017">
    <property type="entry name" value="Cys_rich_dom"/>
</dbReference>
<dbReference type="EMBL" id="CP050063">
    <property type="protein sequence ID" value="QIP12300.1"/>
    <property type="molecule type" value="Genomic_DNA"/>
</dbReference>
<dbReference type="PANTHER" id="PTHR30296">
    <property type="entry name" value="UNCHARACTERIZED PROTEIN YKGE"/>
    <property type="match status" value="1"/>
</dbReference>
<accession>A0A6G9AIM3</accession>
<dbReference type="AlphaFoldDB" id="A0A6G9AIM3"/>